<evidence type="ECO:0000313" key="2">
    <source>
        <dbReference type="EMBL" id="MBK6264559.1"/>
    </source>
</evidence>
<accession>A0A934WX10</accession>
<evidence type="ECO:0000313" key="3">
    <source>
        <dbReference type="Proteomes" id="UP000611723"/>
    </source>
</evidence>
<name>A0A934WX10_9BACT</name>
<feature type="chain" id="PRO_5036751429" description="Outer membrane protein beta-barrel domain-containing protein" evidence="1">
    <location>
        <begin position="25"/>
        <end position="331"/>
    </location>
</feature>
<reference evidence="2" key="1">
    <citation type="submission" date="2021-01" db="EMBL/GenBank/DDBJ databases">
        <title>Marivirga aurantiaca sp. nov., isolated from intertidal surface sediments.</title>
        <authorList>
            <person name="Zhang M."/>
        </authorList>
    </citation>
    <scope>NUCLEOTIDE SEQUENCE</scope>
    <source>
        <strain evidence="2">S37H4</strain>
    </source>
</reference>
<evidence type="ECO:0000256" key="1">
    <source>
        <dbReference type="SAM" id="SignalP"/>
    </source>
</evidence>
<organism evidence="2 3">
    <name type="scientific">Marivirga aurantiaca</name>
    <dbReference type="NCBI Taxonomy" id="2802615"/>
    <lineage>
        <taxon>Bacteria</taxon>
        <taxon>Pseudomonadati</taxon>
        <taxon>Bacteroidota</taxon>
        <taxon>Cytophagia</taxon>
        <taxon>Cytophagales</taxon>
        <taxon>Marivirgaceae</taxon>
        <taxon>Marivirga</taxon>
    </lineage>
</organism>
<dbReference type="AlphaFoldDB" id="A0A934WX10"/>
<proteinExistence type="predicted"/>
<comment type="caution">
    <text evidence="2">The sequence shown here is derived from an EMBL/GenBank/DDBJ whole genome shotgun (WGS) entry which is preliminary data.</text>
</comment>
<keyword evidence="1" id="KW-0732">Signal</keyword>
<sequence>MKTNFTKILVGALVTMASIQISQAQDPDEVFRNSQEDGINYLGKYFEPAIISASNGLANGWNNTAKPHKLFGFDITATISVAGIPDADYLFTFRNEDYNTLRLSSGTEAEIPTFAGGDPDPSIQLEAYEANTGVTTSTFDPISGIGLEDIPVVRAGVPIILGNIGVGLPKNTELRVRFSPVSSIGDDISIDGSFGVGVLHDIKQWIPGMKLFPMDISAFVGHNRYRFAYNDGEGNDAEFKSSATNFQVLASKKLLFFTPFVGLGFNAINSTLSFSSEDANVDNAEFVYDNLGGGRLTVGARLKILWVLALSVDYTVQKYNTLNIGLGINVR</sequence>
<dbReference type="RefSeq" id="WP_201430250.1">
    <property type="nucleotide sequence ID" value="NZ_JAEQBW010000002.1"/>
</dbReference>
<dbReference type="EMBL" id="JAEQBW010000002">
    <property type="protein sequence ID" value="MBK6264559.1"/>
    <property type="molecule type" value="Genomic_DNA"/>
</dbReference>
<feature type="signal peptide" evidence="1">
    <location>
        <begin position="1"/>
        <end position="24"/>
    </location>
</feature>
<dbReference type="Proteomes" id="UP000611723">
    <property type="component" value="Unassembled WGS sequence"/>
</dbReference>
<protein>
    <recommendedName>
        <fullName evidence="4">Outer membrane protein beta-barrel domain-containing protein</fullName>
    </recommendedName>
</protein>
<gene>
    <name evidence="2" type="ORF">JKA74_05870</name>
</gene>
<dbReference type="Pfam" id="PF20230">
    <property type="entry name" value="DUF6588"/>
    <property type="match status" value="1"/>
</dbReference>
<keyword evidence="3" id="KW-1185">Reference proteome</keyword>
<dbReference type="InterPro" id="IPR046495">
    <property type="entry name" value="DUF6588"/>
</dbReference>
<evidence type="ECO:0008006" key="4">
    <source>
        <dbReference type="Google" id="ProtNLM"/>
    </source>
</evidence>